<name>A0A6J5MDB3_9CAUD</name>
<accession>A0A6J5MDB3</accession>
<dbReference type="EMBL" id="LR796440">
    <property type="protein sequence ID" value="CAB4144574.1"/>
    <property type="molecule type" value="Genomic_DNA"/>
</dbReference>
<evidence type="ECO:0000313" key="2">
    <source>
        <dbReference type="EMBL" id="CAB4144574.1"/>
    </source>
</evidence>
<gene>
    <name evidence="2" type="ORF">UFOVP454_43</name>
</gene>
<feature type="region of interest" description="Disordered" evidence="1">
    <location>
        <begin position="1"/>
        <end position="23"/>
    </location>
</feature>
<protein>
    <submittedName>
        <fullName evidence="2">Uncharacterized protein</fullName>
    </submittedName>
</protein>
<reference evidence="2" key="1">
    <citation type="submission" date="2020-04" db="EMBL/GenBank/DDBJ databases">
        <authorList>
            <person name="Chiriac C."/>
            <person name="Salcher M."/>
            <person name="Ghai R."/>
            <person name="Kavagutti S V."/>
        </authorList>
    </citation>
    <scope>NUCLEOTIDE SEQUENCE</scope>
</reference>
<proteinExistence type="predicted"/>
<organism evidence="2">
    <name type="scientific">uncultured Caudovirales phage</name>
    <dbReference type="NCBI Taxonomy" id="2100421"/>
    <lineage>
        <taxon>Viruses</taxon>
        <taxon>Duplodnaviria</taxon>
        <taxon>Heunggongvirae</taxon>
        <taxon>Uroviricota</taxon>
        <taxon>Caudoviricetes</taxon>
        <taxon>Peduoviridae</taxon>
        <taxon>Maltschvirus</taxon>
        <taxon>Maltschvirus maltsch</taxon>
    </lineage>
</organism>
<sequence length="75" mass="8413">MAGQNDHTGARLVSKPLSKDGEDNWDLIFGKRIKEQKLTTEDMLPEYELNKSNGEVQPVSRIDVIGQNGNNGDHY</sequence>
<evidence type="ECO:0000256" key="1">
    <source>
        <dbReference type="SAM" id="MobiDB-lite"/>
    </source>
</evidence>